<proteinExistence type="inferred from homology"/>
<dbReference type="Gene3D" id="3.40.50.2000">
    <property type="entry name" value="Glycogen Phosphorylase B"/>
    <property type="match status" value="1"/>
</dbReference>
<organism evidence="2 3">
    <name type="scientific">Thalictrum thalictroides</name>
    <name type="common">Rue-anemone</name>
    <name type="synonym">Anemone thalictroides</name>
    <dbReference type="NCBI Taxonomy" id="46969"/>
    <lineage>
        <taxon>Eukaryota</taxon>
        <taxon>Viridiplantae</taxon>
        <taxon>Streptophyta</taxon>
        <taxon>Embryophyta</taxon>
        <taxon>Tracheophyta</taxon>
        <taxon>Spermatophyta</taxon>
        <taxon>Magnoliopsida</taxon>
        <taxon>Ranunculales</taxon>
        <taxon>Ranunculaceae</taxon>
        <taxon>Thalictroideae</taxon>
        <taxon>Thalictrum</taxon>
    </lineage>
</organism>
<keyword evidence="2" id="KW-0808">Transferase</keyword>
<dbReference type="GO" id="GO:0080043">
    <property type="term" value="F:quercetin 3-O-glucosyltransferase activity"/>
    <property type="evidence" value="ECO:0007669"/>
    <property type="project" value="TreeGrafter"/>
</dbReference>
<protein>
    <submittedName>
        <fullName evidence="2">Glycosyltransferase</fullName>
    </submittedName>
</protein>
<comment type="caution">
    <text evidence="2">The sequence shown here is derived from an EMBL/GenBank/DDBJ whole genome shotgun (WGS) entry which is preliminary data.</text>
</comment>
<dbReference type="EMBL" id="JABWDY010018201">
    <property type="protein sequence ID" value="KAF5194844.1"/>
    <property type="molecule type" value="Genomic_DNA"/>
</dbReference>
<dbReference type="PANTHER" id="PTHR11926:SF1188">
    <property type="entry name" value="FAMILY PROTEIN, PUTATIVE-RELATED"/>
    <property type="match status" value="1"/>
</dbReference>
<comment type="similarity">
    <text evidence="1">Belongs to the UDP-glycosyltransferase family.</text>
</comment>
<dbReference type="AlphaFoldDB" id="A0A7J6WBP1"/>
<evidence type="ECO:0000313" key="3">
    <source>
        <dbReference type="Proteomes" id="UP000554482"/>
    </source>
</evidence>
<accession>A0A7J6WBP1</accession>
<dbReference type="GO" id="GO:0080044">
    <property type="term" value="F:quercetin 7-O-glucosyltransferase activity"/>
    <property type="evidence" value="ECO:0007669"/>
    <property type="project" value="TreeGrafter"/>
</dbReference>
<reference evidence="2 3" key="1">
    <citation type="submission" date="2020-06" db="EMBL/GenBank/DDBJ databases">
        <title>Transcriptomic and genomic resources for Thalictrum thalictroides and T. hernandezii: Facilitating candidate gene discovery in an emerging model plant lineage.</title>
        <authorList>
            <person name="Arias T."/>
            <person name="Riano-Pachon D.M."/>
            <person name="Di Stilio V.S."/>
        </authorList>
    </citation>
    <scope>NUCLEOTIDE SEQUENCE [LARGE SCALE GENOMIC DNA]</scope>
    <source>
        <strain evidence="3">cv. WT478/WT964</strain>
        <tissue evidence="2">Leaves</tissue>
    </source>
</reference>
<evidence type="ECO:0000256" key="1">
    <source>
        <dbReference type="ARBA" id="ARBA00009995"/>
    </source>
</evidence>
<dbReference type="SUPFAM" id="SSF53756">
    <property type="entry name" value="UDP-Glycosyltransferase/glycogen phosphorylase"/>
    <property type="match status" value="1"/>
</dbReference>
<sequence length="177" mass="19448">MESFTKPKKQHAICLPLPLQSHINAMLKLAKILHFKGFHITFVNTEFNHQRLLNAVGSTSLKGFPDFRFETIPDGLPPSDINTFQDTPKLLDSISNNCLVPLINLIAKLNEASDDPRVSCIVADCCTSFALEAAKTIGIPGVIFLPVSPCVMANYLHCQVLIDKGLIPPIDKRTPAN</sequence>
<dbReference type="PANTHER" id="PTHR11926">
    <property type="entry name" value="GLUCOSYL/GLUCURONOSYL TRANSFERASES"/>
    <property type="match status" value="1"/>
</dbReference>
<gene>
    <name evidence="2" type="ORF">FRX31_015569</name>
</gene>
<name>A0A7J6WBP1_THATH</name>
<dbReference type="OrthoDB" id="5835829at2759"/>
<keyword evidence="3" id="KW-1185">Reference proteome</keyword>
<feature type="non-terminal residue" evidence="2">
    <location>
        <position position="1"/>
    </location>
</feature>
<dbReference type="Proteomes" id="UP000554482">
    <property type="component" value="Unassembled WGS sequence"/>
</dbReference>
<evidence type="ECO:0000313" key="2">
    <source>
        <dbReference type="EMBL" id="KAF5194844.1"/>
    </source>
</evidence>